<protein>
    <submittedName>
        <fullName evidence="1">Uncharacterized protein</fullName>
    </submittedName>
</protein>
<evidence type="ECO:0000313" key="2">
    <source>
        <dbReference type="Proteomes" id="UP000198597"/>
    </source>
</evidence>
<dbReference type="OrthoDB" id="1756859at2"/>
<dbReference type="STRING" id="94869.SAMN04488529_11436"/>
<dbReference type="EMBL" id="FNJM01000014">
    <property type="protein sequence ID" value="SDP73187.1"/>
    <property type="molecule type" value="Genomic_DNA"/>
</dbReference>
<reference evidence="1 2" key="1">
    <citation type="submission" date="2016-10" db="EMBL/GenBank/DDBJ databases">
        <authorList>
            <person name="de Groot N.N."/>
        </authorList>
    </citation>
    <scope>NUCLEOTIDE SEQUENCE [LARGE SCALE GENOMIC DNA]</scope>
    <source>
        <strain evidence="1 2">DSM 12272</strain>
    </source>
</reference>
<gene>
    <name evidence="1" type="ORF">SAMN04488529_11436</name>
</gene>
<proteinExistence type="predicted"/>
<dbReference type="AlphaFoldDB" id="A0A1H0V420"/>
<dbReference type="RefSeq" id="WP_139164860.1">
    <property type="nucleotide sequence ID" value="NZ_FNJM01000014.1"/>
</dbReference>
<organism evidence="1 2">
    <name type="scientific">Clostridium gasigenes</name>
    <dbReference type="NCBI Taxonomy" id="94869"/>
    <lineage>
        <taxon>Bacteria</taxon>
        <taxon>Bacillati</taxon>
        <taxon>Bacillota</taxon>
        <taxon>Clostridia</taxon>
        <taxon>Eubacteriales</taxon>
        <taxon>Clostridiaceae</taxon>
        <taxon>Clostridium</taxon>
    </lineage>
</organism>
<sequence length="32" mass="3924">MFKKNNRYVTRGINNQISLHLQLIMWGLIEEY</sequence>
<accession>A0A1H0V420</accession>
<evidence type="ECO:0000313" key="1">
    <source>
        <dbReference type="EMBL" id="SDP73187.1"/>
    </source>
</evidence>
<dbReference type="Gene3D" id="3.10.450.150">
    <property type="entry name" value="enterococcus faecalis protein"/>
    <property type="match status" value="1"/>
</dbReference>
<name>A0A1H0V420_9CLOT</name>
<dbReference type="Proteomes" id="UP000198597">
    <property type="component" value="Unassembled WGS sequence"/>
</dbReference>
<keyword evidence="2" id="KW-1185">Reference proteome</keyword>